<sequence>MNDVMYKRAGPLVLLIPEKPDEERGKVAEAWEEQGKTVLALGKFWEPPVLDCSTVRLYGNDTLLSGAGPVAEFATGLPC</sequence>
<gene>
    <name evidence="1" type="ORF">GCM10008938_01020</name>
</gene>
<dbReference type="EMBL" id="BMOD01000001">
    <property type="protein sequence ID" value="GGJ18706.1"/>
    <property type="molecule type" value="Genomic_DNA"/>
</dbReference>
<accession>A0ABQ2CUT8</accession>
<protein>
    <submittedName>
        <fullName evidence="1">Uncharacterized protein</fullName>
    </submittedName>
</protein>
<evidence type="ECO:0000313" key="1">
    <source>
        <dbReference type="EMBL" id="GGJ18706.1"/>
    </source>
</evidence>
<comment type="caution">
    <text evidence="1">The sequence shown here is derived from an EMBL/GenBank/DDBJ whole genome shotgun (WGS) entry which is preliminary data.</text>
</comment>
<name>A0ABQ2CUT8_9DEIO</name>
<keyword evidence="2" id="KW-1185">Reference proteome</keyword>
<dbReference type="Proteomes" id="UP000632222">
    <property type="component" value="Unassembled WGS sequence"/>
</dbReference>
<evidence type="ECO:0000313" key="2">
    <source>
        <dbReference type="Proteomes" id="UP000632222"/>
    </source>
</evidence>
<proteinExistence type="predicted"/>
<organism evidence="1 2">
    <name type="scientific">Deinococcus roseus</name>
    <dbReference type="NCBI Taxonomy" id="392414"/>
    <lineage>
        <taxon>Bacteria</taxon>
        <taxon>Thermotogati</taxon>
        <taxon>Deinococcota</taxon>
        <taxon>Deinococci</taxon>
        <taxon>Deinococcales</taxon>
        <taxon>Deinococcaceae</taxon>
        <taxon>Deinococcus</taxon>
    </lineage>
</organism>
<reference evidence="2" key="1">
    <citation type="journal article" date="2019" name="Int. J. Syst. Evol. Microbiol.">
        <title>The Global Catalogue of Microorganisms (GCM) 10K type strain sequencing project: providing services to taxonomists for standard genome sequencing and annotation.</title>
        <authorList>
            <consortium name="The Broad Institute Genomics Platform"/>
            <consortium name="The Broad Institute Genome Sequencing Center for Infectious Disease"/>
            <person name="Wu L."/>
            <person name="Ma J."/>
        </authorList>
    </citation>
    <scope>NUCLEOTIDE SEQUENCE [LARGE SCALE GENOMIC DNA]</scope>
    <source>
        <strain evidence="2">JCM 14370</strain>
    </source>
</reference>